<accession>A0AAX3N377</accession>
<evidence type="ECO:0000313" key="7">
    <source>
        <dbReference type="Proteomes" id="UP001220962"/>
    </source>
</evidence>
<evidence type="ECO:0000313" key="6">
    <source>
        <dbReference type="EMBL" id="WDI03166.1"/>
    </source>
</evidence>
<feature type="domain" description="Fido" evidence="4">
    <location>
        <begin position="91"/>
        <end position="231"/>
    </location>
</feature>
<dbReference type="Proteomes" id="UP001221519">
    <property type="component" value="Chromosome"/>
</dbReference>
<dbReference type="SUPFAM" id="SSF140931">
    <property type="entry name" value="Fic-like"/>
    <property type="match status" value="1"/>
</dbReference>
<feature type="binding site" evidence="2">
    <location>
        <begin position="210"/>
        <end position="211"/>
    </location>
    <ligand>
        <name>ATP</name>
        <dbReference type="ChEBI" id="CHEBI:30616"/>
    </ligand>
</feature>
<evidence type="ECO:0000313" key="5">
    <source>
        <dbReference type="EMBL" id="WDH83494.1"/>
    </source>
</evidence>
<name>A0AAX3N377_9BACL</name>
<keyword evidence="2" id="KW-0067">ATP-binding</keyword>
<dbReference type="GO" id="GO:0005524">
    <property type="term" value="F:ATP binding"/>
    <property type="evidence" value="ECO:0007669"/>
    <property type="project" value="UniProtKB-KW"/>
</dbReference>
<dbReference type="InterPro" id="IPR036597">
    <property type="entry name" value="Fido-like_dom_sf"/>
</dbReference>
<evidence type="ECO:0000313" key="8">
    <source>
        <dbReference type="Proteomes" id="UP001221519"/>
    </source>
</evidence>
<feature type="binding site" evidence="2">
    <location>
        <begin position="178"/>
        <end position="185"/>
    </location>
    <ligand>
        <name>ATP</name>
        <dbReference type="ChEBI" id="CHEBI:30616"/>
    </ligand>
</feature>
<dbReference type="AlphaFoldDB" id="A0AAX3N377"/>
<dbReference type="Pfam" id="PF02661">
    <property type="entry name" value="Fic"/>
    <property type="match status" value="1"/>
</dbReference>
<keyword evidence="8" id="KW-1185">Reference proteome</keyword>
<dbReference type="Gene3D" id="1.10.3290.10">
    <property type="entry name" value="Fido-like domain"/>
    <property type="match status" value="1"/>
</dbReference>
<gene>
    <name evidence="5" type="ORF">PUW23_04410</name>
    <name evidence="6" type="ORF">PUW25_04050</name>
</gene>
<reference evidence="5 8" key="1">
    <citation type="submission" date="2023-02" db="EMBL/GenBank/DDBJ databases">
        <title>Pathogen: clinical or host-associated sample.</title>
        <authorList>
            <person name="Hergert J."/>
            <person name="Casey R."/>
            <person name="Wagner J."/>
            <person name="Young E.L."/>
            <person name="Oakeson K.F."/>
        </authorList>
    </citation>
    <scope>NUCLEOTIDE SEQUENCE</scope>
    <source>
        <strain evidence="6 8">2022CK-00829</strain>
        <strain evidence="5">2022CK-00830</strain>
    </source>
</reference>
<dbReference type="EMBL" id="CP118101">
    <property type="protein sequence ID" value="WDH83494.1"/>
    <property type="molecule type" value="Genomic_DNA"/>
</dbReference>
<dbReference type="PANTHER" id="PTHR13504:SF38">
    <property type="entry name" value="FIDO DOMAIN-CONTAINING PROTEIN"/>
    <property type="match status" value="1"/>
</dbReference>
<organism evidence="5 7">
    <name type="scientific">Paenibacillus urinalis</name>
    <dbReference type="NCBI Taxonomy" id="521520"/>
    <lineage>
        <taxon>Bacteria</taxon>
        <taxon>Bacillati</taxon>
        <taxon>Bacillota</taxon>
        <taxon>Bacilli</taxon>
        <taxon>Bacillales</taxon>
        <taxon>Paenibacillaceae</taxon>
        <taxon>Paenibacillus</taxon>
    </lineage>
</organism>
<dbReference type="RefSeq" id="WP_047912966.1">
    <property type="nucleotide sequence ID" value="NZ_CP118101.1"/>
</dbReference>
<dbReference type="EMBL" id="CP118108">
    <property type="protein sequence ID" value="WDI03166.1"/>
    <property type="molecule type" value="Genomic_DNA"/>
</dbReference>
<protein>
    <submittedName>
        <fullName evidence="5">Fic family protein</fullName>
    </submittedName>
</protein>
<feature type="binding site" evidence="2">
    <location>
        <begin position="124"/>
        <end position="132"/>
    </location>
    <ligand>
        <name>ATP</name>
        <dbReference type="ChEBI" id="CHEBI:30616"/>
    </ligand>
</feature>
<keyword evidence="2" id="KW-0547">Nucleotide-binding</keyword>
<dbReference type="Proteomes" id="UP001220962">
    <property type="component" value="Chromosome"/>
</dbReference>
<dbReference type="PANTHER" id="PTHR13504">
    <property type="entry name" value="FIDO DOMAIN-CONTAINING PROTEIN DDB_G0283145"/>
    <property type="match status" value="1"/>
</dbReference>
<evidence type="ECO:0000256" key="2">
    <source>
        <dbReference type="PIRSR" id="PIRSR640198-2"/>
    </source>
</evidence>
<dbReference type="InterPro" id="IPR003812">
    <property type="entry name" value="Fido"/>
</dbReference>
<evidence type="ECO:0000256" key="3">
    <source>
        <dbReference type="PIRSR" id="PIRSR640198-3"/>
    </source>
</evidence>
<proteinExistence type="predicted"/>
<evidence type="ECO:0000256" key="1">
    <source>
        <dbReference type="PIRSR" id="PIRSR640198-1"/>
    </source>
</evidence>
<dbReference type="InterPro" id="IPR040198">
    <property type="entry name" value="Fido_containing"/>
</dbReference>
<evidence type="ECO:0000259" key="4">
    <source>
        <dbReference type="PROSITE" id="PS51459"/>
    </source>
</evidence>
<feature type="active site" evidence="1">
    <location>
        <position position="174"/>
    </location>
</feature>
<sequence>MFNQIDALRTEVDKKRPIDPKLMSTIAQKFREEWTYHTNAIEGNTFTYRETAFFLREGLTVKGKSLREHLEIINHAEAIDYLHEAIQQRDLTERIIKDFHAILFQGVRDIDFSPGDYKKMDNHVLTISGNIHQYVPAVQVPYEMERLIQWYTENSDMHPVKLASLLHHKLTAIHPFTDGNGRVSRLAMNFVLLKHGYPPAIIRNEKRQDYYSALEQADNGELEPLIDLISAEVKSNLELMLSVT</sequence>
<dbReference type="PROSITE" id="PS51459">
    <property type="entry name" value="FIDO"/>
    <property type="match status" value="1"/>
</dbReference>
<feature type="site" description="Important for autoinhibition of adenylyltransferase activity" evidence="3">
    <location>
        <position position="42"/>
    </location>
</feature>